<dbReference type="EMBL" id="JAASRM010000001">
    <property type="protein sequence ID" value="NIK87573.1"/>
    <property type="molecule type" value="Genomic_DNA"/>
</dbReference>
<dbReference type="PANTHER" id="PTHR37314">
    <property type="entry name" value="SLR0142 PROTEIN"/>
    <property type="match status" value="1"/>
</dbReference>
<feature type="transmembrane region" description="Helical" evidence="1">
    <location>
        <begin position="171"/>
        <end position="195"/>
    </location>
</feature>
<feature type="transmembrane region" description="Helical" evidence="1">
    <location>
        <begin position="39"/>
        <end position="59"/>
    </location>
</feature>
<dbReference type="Pfam" id="PF06912">
    <property type="entry name" value="DUF1275"/>
    <property type="match status" value="1"/>
</dbReference>
<evidence type="ECO:0000313" key="2">
    <source>
        <dbReference type="EMBL" id="NIK87573.1"/>
    </source>
</evidence>
<dbReference type="AlphaFoldDB" id="A0A846MW48"/>
<dbReference type="PANTHER" id="PTHR37314:SF5">
    <property type="entry name" value="SLR0142 PROTEIN"/>
    <property type="match status" value="1"/>
</dbReference>
<gene>
    <name evidence="2" type="ORF">FHS83_000891</name>
</gene>
<reference evidence="2 3" key="1">
    <citation type="submission" date="2020-03" db="EMBL/GenBank/DDBJ databases">
        <title>Genomic Encyclopedia of Type Strains, Phase IV (KMG-IV): sequencing the most valuable type-strain genomes for metagenomic binning, comparative biology and taxonomic classification.</title>
        <authorList>
            <person name="Goeker M."/>
        </authorList>
    </citation>
    <scope>NUCLEOTIDE SEQUENCE [LARGE SCALE GENOMIC DNA]</scope>
    <source>
        <strain evidence="2 3">DSM 19867</strain>
    </source>
</reference>
<feature type="transmembrane region" description="Helical" evidence="1">
    <location>
        <begin position="71"/>
        <end position="89"/>
    </location>
</feature>
<sequence>MGGYVDTLSFLSLQGLFAAHVTGNFVTLGAALVLGNSGITAKLLALPVFCLVIIVTRLLAHGLERRGRAPLPMMLCLMLVLFLAAAVLAFRFSPFLGGDQWPALITGMVLVSAMAIQNGAQRIHLPQIPPSTLMTGSTTQAMLDIADLVAGKAGDETAVIRGRFVRLGTSILSFAFGCAAAALLVHFAGAASYALPPLLALAILLHQPHKTA</sequence>
<keyword evidence="1" id="KW-0812">Transmembrane</keyword>
<proteinExistence type="predicted"/>
<keyword evidence="1" id="KW-0472">Membrane</keyword>
<keyword evidence="1" id="KW-1133">Transmembrane helix</keyword>
<evidence type="ECO:0000256" key="1">
    <source>
        <dbReference type="SAM" id="Phobius"/>
    </source>
</evidence>
<organism evidence="2 3">
    <name type="scientific">Rhizomicrobium palustre</name>
    <dbReference type="NCBI Taxonomy" id="189966"/>
    <lineage>
        <taxon>Bacteria</taxon>
        <taxon>Pseudomonadati</taxon>
        <taxon>Pseudomonadota</taxon>
        <taxon>Alphaproteobacteria</taxon>
        <taxon>Micropepsales</taxon>
        <taxon>Micropepsaceae</taxon>
        <taxon>Rhizomicrobium</taxon>
    </lineage>
</organism>
<dbReference type="InterPro" id="IPR010699">
    <property type="entry name" value="DUF1275"/>
</dbReference>
<evidence type="ECO:0000313" key="3">
    <source>
        <dbReference type="Proteomes" id="UP000570514"/>
    </source>
</evidence>
<comment type="caution">
    <text evidence="2">The sequence shown here is derived from an EMBL/GenBank/DDBJ whole genome shotgun (WGS) entry which is preliminary data.</text>
</comment>
<name>A0A846MW48_9PROT</name>
<protein>
    <submittedName>
        <fullName evidence="2">Uncharacterized membrane protein YoaK (UPF0700 family)</fullName>
    </submittedName>
</protein>
<accession>A0A846MW48</accession>
<keyword evidence="3" id="KW-1185">Reference proteome</keyword>
<dbReference type="Proteomes" id="UP000570514">
    <property type="component" value="Unassembled WGS sequence"/>
</dbReference>